<evidence type="ECO:0000259" key="1">
    <source>
        <dbReference type="Pfam" id="PF24667"/>
    </source>
</evidence>
<dbReference type="InterPro" id="IPR056291">
    <property type="entry name" value="MORN_DRC7"/>
</dbReference>
<proteinExistence type="predicted"/>
<feature type="domain" description="Dynein regulatory complex subunit 7 MORN" evidence="1">
    <location>
        <begin position="40"/>
        <end position="69"/>
    </location>
</feature>
<protein>
    <recommendedName>
        <fullName evidence="1">Dynein regulatory complex subunit 7 MORN domain-containing protein</fullName>
    </recommendedName>
</protein>
<dbReference type="Proteomes" id="UP000676336">
    <property type="component" value="Unassembled WGS sequence"/>
</dbReference>
<sequence length="69" mass="8213">MLDEEEEKPTVEATQKNIELPPSWVCPLNITAKDFEKRYPNSRKTYFYKKTRVEKYAPYNMKDGIVLKV</sequence>
<gene>
    <name evidence="2" type="ORF">SMN809_LOCUS26150</name>
</gene>
<evidence type="ECO:0000313" key="2">
    <source>
        <dbReference type="EMBL" id="CAF4302049.1"/>
    </source>
</evidence>
<evidence type="ECO:0000313" key="3">
    <source>
        <dbReference type="Proteomes" id="UP000676336"/>
    </source>
</evidence>
<accession>A0A8S2TVG1</accession>
<reference evidence="2" key="1">
    <citation type="submission" date="2021-02" db="EMBL/GenBank/DDBJ databases">
        <authorList>
            <person name="Nowell W R."/>
        </authorList>
    </citation>
    <scope>NUCLEOTIDE SEQUENCE</scope>
</reference>
<dbReference type="Pfam" id="PF24667">
    <property type="entry name" value="MORN_DRC7"/>
    <property type="match status" value="1"/>
</dbReference>
<feature type="non-terminal residue" evidence="2">
    <location>
        <position position="69"/>
    </location>
</feature>
<dbReference type="PANTHER" id="PTHR35249:SF2">
    <property type="entry name" value="DYNEIN REGULATORY COMPLEX SUBUNIT 7"/>
    <property type="match status" value="1"/>
</dbReference>
<dbReference type="GO" id="GO:0031514">
    <property type="term" value="C:motile cilium"/>
    <property type="evidence" value="ECO:0007669"/>
    <property type="project" value="TreeGrafter"/>
</dbReference>
<dbReference type="InterPro" id="IPR033551">
    <property type="entry name" value="DRC7/lobo"/>
</dbReference>
<dbReference type="AlphaFoldDB" id="A0A8S2TVG1"/>
<dbReference type="EMBL" id="CAJOBI010036395">
    <property type="protein sequence ID" value="CAF4302049.1"/>
    <property type="molecule type" value="Genomic_DNA"/>
</dbReference>
<dbReference type="GO" id="GO:0030317">
    <property type="term" value="P:flagellated sperm motility"/>
    <property type="evidence" value="ECO:0007669"/>
    <property type="project" value="TreeGrafter"/>
</dbReference>
<comment type="caution">
    <text evidence="2">The sequence shown here is derived from an EMBL/GenBank/DDBJ whole genome shotgun (WGS) entry which is preliminary data.</text>
</comment>
<name>A0A8S2TVG1_9BILA</name>
<feature type="non-terminal residue" evidence="2">
    <location>
        <position position="1"/>
    </location>
</feature>
<organism evidence="2 3">
    <name type="scientific">Rotaria magnacalcarata</name>
    <dbReference type="NCBI Taxonomy" id="392030"/>
    <lineage>
        <taxon>Eukaryota</taxon>
        <taxon>Metazoa</taxon>
        <taxon>Spiralia</taxon>
        <taxon>Gnathifera</taxon>
        <taxon>Rotifera</taxon>
        <taxon>Eurotatoria</taxon>
        <taxon>Bdelloidea</taxon>
        <taxon>Philodinida</taxon>
        <taxon>Philodinidae</taxon>
        <taxon>Rotaria</taxon>
    </lineage>
</organism>
<dbReference type="PANTHER" id="PTHR35249">
    <property type="entry name" value="DYNEIN REGULATORY COMPLEX SUBUNIT 7"/>
    <property type="match status" value="1"/>
</dbReference>